<dbReference type="GO" id="GO:0009252">
    <property type="term" value="P:peptidoglycan biosynthetic process"/>
    <property type="evidence" value="ECO:0007669"/>
    <property type="project" value="UniProtKB-UniRule"/>
</dbReference>
<evidence type="ECO:0000256" key="9">
    <source>
        <dbReference type="ARBA" id="ARBA00022842"/>
    </source>
</evidence>
<protein>
    <recommendedName>
        <fullName evidence="18">Bifunctional protein GlmU</fullName>
    </recommendedName>
    <domain>
        <recommendedName>
            <fullName evidence="18">UDP-N-acetylglucosamine pyrophosphorylase</fullName>
            <ecNumber evidence="18">2.7.7.23</ecNumber>
        </recommendedName>
        <alternativeName>
            <fullName evidence="18">N-acetylglucosamine-1-phosphate uridyltransferase</fullName>
        </alternativeName>
    </domain>
    <domain>
        <recommendedName>
            <fullName evidence="18">Glucosamine-1-phosphate N-acetyltransferase</fullName>
            <ecNumber evidence="18">2.3.1.157</ecNumber>
        </recommendedName>
    </domain>
</protein>
<feature type="binding site" evidence="18">
    <location>
        <position position="233"/>
    </location>
    <ligand>
        <name>UDP-N-acetyl-alpha-D-glucosamine</name>
        <dbReference type="ChEBI" id="CHEBI:57705"/>
    </ligand>
</feature>
<dbReference type="InterPro" id="IPR018357">
    <property type="entry name" value="Hexapep_transf_CS"/>
</dbReference>
<feature type="binding site" evidence="18">
    <location>
        <position position="366"/>
    </location>
    <ligand>
        <name>UDP-N-acetyl-alpha-D-glucosamine</name>
        <dbReference type="ChEBI" id="CHEBI:57705"/>
    </ligand>
</feature>
<comment type="subunit">
    <text evidence="18">Homotrimer.</text>
</comment>
<dbReference type="InterPro" id="IPR029044">
    <property type="entry name" value="Nucleotide-diphossugar_trans"/>
</dbReference>
<dbReference type="Gene3D" id="2.160.10.10">
    <property type="entry name" value="Hexapeptide repeat proteins"/>
    <property type="match status" value="1"/>
</dbReference>
<comment type="catalytic activity">
    <reaction evidence="16 18">
        <text>N-acetyl-alpha-D-glucosamine 1-phosphate + UTP + H(+) = UDP-N-acetyl-alpha-D-glucosamine + diphosphate</text>
        <dbReference type="Rhea" id="RHEA:13509"/>
        <dbReference type="ChEBI" id="CHEBI:15378"/>
        <dbReference type="ChEBI" id="CHEBI:33019"/>
        <dbReference type="ChEBI" id="CHEBI:46398"/>
        <dbReference type="ChEBI" id="CHEBI:57705"/>
        <dbReference type="ChEBI" id="CHEBI:57776"/>
        <dbReference type="EC" id="2.7.7.23"/>
    </reaction>
</comment>
<evidence type="ECO:0000256" key="17">
    <source>
        <dbReference type="ARBA" id="ARBA00049628"/>
    </source>
</evidence>
<sequence>MSDRKLAVVILAAGKGSRMKSDLPKVLHPVAGRPMLRHVQSCVATLSPEETVVVIAPGMADVEAAVAPSRCAVQNKPLGTGHAVAAAREALQPLLSIVETEVLVVFGDTPLLTAETLSRMVEARAAPGAPEIVGLAFRPADPAHYGRVILDDAGRVEKIVEFADADSAQRQIDLCNAGIVIGSGRRLFDLIERLGSDNAQGEYYLTDIFGLAHHEGRPAGVVECPAEEVLGVNSRADLALVEGVMQDRLRRRAMDAGVTLIDPASVWFSADTMLGRDVTVHPSVFFGPGVTVGDRVEIRSFCHLEGAKVSDDAILGPFARLRPGARLGEKVHVGNFVEIKNAELGAGAKANHLSYIGDASVGAAANIGAGTITCNYDGFAKHRTTIGAGAFIGSNTALVAPVDVGPGALVGAGSTITRDVPSDALAVARGEQQNREGRAASYRAEQKAKKAEKDGHQG</sequence>
<dbReference type="HAMAP" id="MF_01631">
    <property type="entry name" value="GlmU"/>
    <property type="match status" value="1"/>
</dbReference>
<dbReference type="PROSITE" id="PS00101">
    <property type="entry name" value="HEXAPEP_TRANSFERASES"/>
    <property type="match status" value="1"/>
</dbReference>
<evidence type="ECO:0000256" key="13">
    <source>
        <dbReference type="ARBA" id="ARBA00023315"/>
    </source>
</evidence>
<dbReference type="InterPro" id="IPR038009">
    <property type="entry name" value="GlmU_C_LbH"/>
</dbReference>
<comment type="subcellular location">
    <subcellularLocation>
        <location evidence="1 18">Cytoplasm</location>
    </subcellularLocation>
</comment>
<evidence type="ECO:0000256" key="16">
    <source>
        <dbReference type="ARBA" id="ARBA00048493"/>
    </source>
</evidence>
<feature type="binding site" evidence="18">
    <location>
        <begin position="375"/>
        <end position="376"/>
    </location>
    <ligand>
        <name>acetyl-CoA</name>
        <dbReference type="ChEBI" id="CHEBI:57288"/>
    </ligand>
</feature>
<dbReference type="EC" id="2.7.7.23" evidence="18"/>
<comment type="similarity">
    <text evidence="2 18">In the C-terminal section; belongs to the transferase hexapeptide repeat family.</text>
</comment>
<dbReference type="InterPro" id="IPR011004">
    <property type="entry name" value="Trimer_LpxA-like_sf"/>
</dbReference>
<dbReference type="NCBIfam" id="NF010933">
    <property type="entry name" value="PRK14353.1"/>
    <property type="match status" value="1"/>
</dbReference>
<reference evidence="21" key="1">
    <citation type="submission" date="2020-03" db="EMBL/GenBank/DDBJ databases">
        <title>Genome of Pelagibius litoralis DSM 21314T.</title>
        <authorList>
            <person name="Wang G."/>
        </authorList>
    </citation>
    <scope>NUCLEOTIDE SEQUENCE</scope>
    <source>
        <strain evidence="21">DSM 21314</strain>
    </source>
</reference>
<comment type="pathway">
    <text evidence="18">Bacterial outer membrane biogenesis; LPS lipid A biosynthesis.</text>
</comment>
<dbReference type="InterPro" id="IPR001451">
    <property type="entry name" value="Hexapep"/>
</dbReference>
<evidence type="ECO:0000256" key="2">
    <source>
        <dbReference type="ARBA" id="ARBA00007707"/>
    </source>
</evidence>
<dbReference type="NCBIfam" id="TIGR01173">
    <property type="entry name" value="glmU"/>
    <property type="match status" value="1"/>
</dbReference>
<comment type="caution">
    <text evidence="18">Lacks conserved residue(s) required for the propagation of feature annotation.</text>
</comment>
<evidence type="ECO:0000256" key="5">
    <source>
        <dbReference type="ARBA" id="ARBA00022679"/>
    </source>
</evidence>
<evidence type="ECO:0000256" key="12">
    <source>
        <dbReference type="ARBA" id="ARBA00023268"/>
    </source>
</evidence>
<feature type="binding site" evidence="18">
    <location>
        <position position="322"/>
    </location>
    <ligand>
        <name>UDP-N-acetyl-alpha-D-glucosamine</name>
        <dbReference type="ChEBI" id="CHEBI:57705"/>
    </ligand>
</feature>
<keyword evidence="8 18" id="KW-0677">Repeat</keyword>
<dbReference type="GO" id="GO:0071555">
    <property type="term" value="P:cell wall organization"/>
    <property type="evidence" value="ECO:0007669"/>
    <property type="project" value="UniProtKB-KW"/>
</dbReference>
<dbReference type="GO" id="GO:0019134">
    <property type="term" value="F:glucosamine-1-phosphate N-acetyltransferase activity"/>
    <property type="evidence" value="ECO:0007669"/>
    <property type="project" value="UniProtKB-UniRule"/>
</dbReference>
<dbReference type="CDD" id="cd03353">
    <property type="entry name" value="LbH_GlmU_C"/>
    <property type="match status" value="1"/>
</dbReference>
<dbReference type="CDD" id="cd02540">
    <property type="entry name" value="GT2_GlmU_N_bac"/>
    <property type="match status" value="1"/>
</dbReference>
<feature type="binding site" evidence="18">
    <location>
        <position position="74"/>
    </location>
    <ligand>
        <name>UDP-N-acetyl-alpha-D-glucosamine</name>
        <dbReference type="ChEBI" id="CHEBI:57705"/>
    </ligand>
</feature>
<dbReference type="PANTHER" id="PTHR43584:SF3">
    <property type="entry name" value="BIFUNCTIONAL PROTEIN GLMU"/>
    <property type="match status" value="1"/>
</dbReference>
<dbReference type="GO" id="GO:0003977">
    <property type="term" value="F:UDP-N-acetylglucosamine diphosphorylase activity"/>
    <property type="evidence" value="ECO:0007669"/>
    <property type="project" value="UniProtKB-UniRule"/>
</dbReference>
<evidence type="ECO:0000256" key="19">
    <source>
        <dbReference type="SAM" id="MobiDB-lite"/>
    </source>
</evidence>
<keyword evidence="7 18" id="KW-0479">Metal-binding</keyword>
<feature type="binding site" evidence="18">
    <location>
        <position position="25"/>
    </location>
    <ligand>
        <name>UDP-N-acetyl-alpha-D-glucosamine</name>
        <dbReference type="ChEBI" id="CHEBI:57705"/>
    </ligand>
</feature>
<evidence type="ECO:0000256" key="18">
    <source>
        <dbReference type="HAMAP-Rule" id="MF_01631"/>
    </source>
</evidence>
<feature type="region of interest" description="Pyrophosphorylase" evidence="18">
    <location>
        <begin position="1"/>
        <end position="235"/>
    </location>
</feature>
<dbReference type="Pfam" id="PF00132">
    <property type="entry name" value="Hexapep"/>
    <property type="match status" value="1"/>
</dbReference>
<keyword evidence="12 18" id="KW-0511">Multifunctional enzyme</keyword>
<comment type="similarity">
    <text evidence="3 18">In the N-terminal section; belongs to the N-acetylglucosamine-1-phosphate uridyltransferase family.</text>
</comment>
<evidence type="ECO:0000313" key="21">
    <source>
        <dbReference type="EMBL" id="NIA69657.1"/>
    </source>
</evidence>
<evidence type="ECO:0000256" key="14">
    <source>
        <dbReference type="ARBA" id="ARBA00023316"/>
    </source>
</evidence>
<dbReference type="GO" id="GO:0000287">
    <property type="term" value="F:magnesium ion binding"/>
    <property type="evidence" value="ECO:0007669"/>
    <property type="project" value="UniProtKB-UniRule"/>
</dbReference>
<name>A0A967K948_9PROT</name>
<evidence type="ECO:0000256" key="1">
    <source>
        <dbReference type="ARBA" id="ARBA00004496"/>
    </source>
</evidence>
<dbReference type="Proteomes" id="UP000761264">
    <property type="component" value="Unassembled WGS sequence"/>
</dbReference>
<keyword evidence="14 18" id="KW-0961">Cell wall biogenesis/degradation</keyword>
<feature type="binding site" evidence="18">
    <location>
        <position position="176"/>
    </location>
    <ligand>
        <name>UDP-N-acetyl-alpha-D-glucosamine</name>
        <dbReference type="ChEBI" id="CHEBI:57705"/>
    </ligand>
</feature>
<evidence type="ECO:0000256" key="4">
    <source>
        <dbReference type="ARBA" id="ARBA00022490"/>
    </source>
</evidence>
<feature type="binding site" evidence="18">
    <location>
        <begin position="11"/>
        <end position="14"/>
    </location>
    <ligand>
        <name>UDP-N-acetyl-alpha-D-glucosamine</name>
        <dbReference type="ChEBI" id="CHEBI:57705"/>
    </ligand>
</feature>
<dbReference type="PANTHER" id="PTHR43584">
    <property type="entry name" value="NUCLEOTIDYL TRANSFERASE"/>
    <property type="match status" value="1"/>
</dbReference>
<keyword evidence="13 18" id="KW-0012">Acyltransferase</keyword>
<dbReference type="EMBL" id="JAAQPH010000009">
    <property type="protein sequence ID" value="NIA69657.1"/>
    <property type="molecule type" value="Genomic_DNA"/>
</dbReference>
<keyword evidence="5 18" id="KW-0808">Transferase</keyword>
<evidence type="ECO:0000256" key="3">
    <source>
        <dbReference type="ARBA" id="ARBA00007947"/>
    </source>
</evidence>
<evidence type="ECO:0000259" key="20">
    <source>
        <dbReference type="Pfam" id="PF12804"/>
    </source>
</evidence>
<dbReference type="SUPFAM" id="SSF53448">
    <property type="entry name" value="Nucleotide-diphospho-sugar transferases"/>
    <property type="match status" value="1"/>
</dbReference>
<dbReference type="GO" id="GO:0009245">
    <property type="term" value="P:lipid A biosynthetic process"/>
    <property type="evidence" value="ECO:0007669"/>
    <property type="project" value="UniProtKB-UniRule"/>
</dbReference>
<dbReference type="GO" id="GO:0016020">
    <property type="term" value="C:membrane"/>
    <property type="evidence" value="ECO:0007669"/>
    <property type="project" value="GOC"/>
</dbReference>
<feature type="region of interest" description="N-acetyltransferase" evidence="18">
    <location>
        <begin position="257"/>
        <end position="458"/>
    </location>
</feature>
<feature type="domain" description="MobA-like NTP transferase" evidence="20">
    <location>
        <begin position="8"/>
        <end position="150"/>
    </location>
</feature>
<evidence type="ECO:0000256" key="15">
    <source>
        <dbReference type="ARBA" id="ARBA00048247"/>
    </source>
</evidence>
<comment type="function">
    <text evidence="17 18">Catalyzes the last two sequential reactions in the de novo biosynthetic pathway for UDP-N-acetylglucosamine (UDP-GlcNAc). The C-terminal domain catalyzes the transfer of acetyl group from acetyl coenzyme A to glucosamine-1-phosphate (GlcN-1-P) to produce N-acetylglucosamine-1-phosphate (GlcNAc-1-P), which is converted into UDP-GlcNAc by the transfer of uridine 5-monophosphate (from uridine 5-triphosphate), a reaction catalyzed by the N-terminal domain.</text>
</comment>
<evidence type="ECO:0000256" key="6">
    <source>
        <dbReference type="ARBA" id="ARBA00022695"/>
    </source>
</evidence>
<dbReference type="GO" id="GO:0005737">
    <property type="term" value="C:cytoplasm"/>
    <property type="evidence" value="ECO:0007669"/>
    <property type="project" value="UniProtKB-SubCell"/>
</dbReference>
<feature type="binding site" evidence="18">
    <location>
        <position position="369"/>
    </location>
    <ligand>
        <name>acetyl-CoA</name>
        <dbReference type="ChEBI" id="CHEBI:57288"/>
    </ligand>
</feature>
<keyword evidence="9 18" id="KW-0460">Magnesium</keyword>
<keyword evidence="10 18" id="KW-0133">Cell shape</keyword>
<dbReference type="AlphaFoldDB" id="A0A967K948"/>
<proteinExistence type="inferred from homology"/>
<feature type="binding site" evidence="18">
    <location>
        <position position="412"/>
    </location>
    <ligand>
        <name>acetyl-CoA</name>
        <dbReference type="ChEBI" id="CHEBI:57288"/>
    </ligand>
</feature>
<comment type="caution">
    <text evidence="21">The sequence shown here is derived from an EMBL/GenBank/DDBJ whole genome shotgun (WGS) entry which is preliminary data.</text>
</comment>
<keyword evidence="6 18" id="KW-0548">Nucleotidyltransferase</keyword>
<dbReference type="EC" id="2.3.1.157" evidence="18"/>
<dbReference type="Pfam" id="PF12804">
    <property type="entry name" value="NTP_transf_3"/>
    <property type="match status" value="1"/>
</dbReference>
<dbReference type="RefSeq" id="WP_167225458.1">
    <property type="nucleotide sequence ID" value="NZ_JAAQPH010000009.1"/>
</dbReference>
<evidence type="ECO:0000256" key="8">
    <source>
        <dbReference type="ARBA" id="ARBA00022737"/>
    </source>
</evidence>
<keyword evidence="22" id="KW-1185">Reference proteome</keyword>
<evidence type="ECO:0000313" key="22">
    <source>
        <dbReference type="Proteomes" id="UP000761264"/>
    </source>
</evidence>
<comment type="pathway">
    <text evidence="18">Nucleotide-sugar biosynthesis; UDP-N-acetyl-alpha-D-glucosamine biosynthesis; N-acetyl-alpha-D-glucosamine 1-phosphate from alpha-D-glucosamine 6-phosphate (route II): step 2/2.</text>
</comment>
<dbReference type="GO" id="GO:0006048">
    <property type="term" value="P:UDP-N-acetylglucosamine biosynthetic process"/>
    <property type="evidence" value="ECO:0007669"/>
    <property type="project" value="InterPro"/>
</dbReference>
<feature type="binding site" evidence="18">
    <location>
        <position position="394"/>
    </location>
    <ligand>
        <name>acetyl-CoA</name>
        <dbReference type="ChEBI" id="CHEBI:57288"/>
    </ligand>
</feature>
<evidence type="ECO:0000256" key="7">
    <source>
        <dbReference type="ARBA" id="ARBA00022723"/>
    </source>
</evidence>
<feature type="binding site" evidence="18">
    <location>
        <position position="355"/>
    </location>
    <ligand>
        <name>UDP-N-acetyl-alpha-D-glucosamine</name>
        <dbReference type="ChEBI" id="CHEBI:57705"/>
    </ligand>
</feature>
<keyword evidence="11 18" id="KW-0573">Peptidoglycan synthesis</keyword>
<accession>A0A967K948</accession>
<feature type="region of interest" description="Disordered" evidence="19">
    <location>
        <begin position="428"/>
        <end position="458"/>
    </location>
</feature>
<feature type="binding site" evidence="18">
    <location>
        <position position="233"/>
    </location>
    <ligand>
        <name>Mg(2+)</name>
        <dbReference type="ChEBI" id="CHEBI:18420"/>
    </ligand>
</feature>
<dbReference type="InterPro" id="IPR050065">
    <property type="entry name" value="GlmU-like"/>
</dbReference>
<keyword evidence="4 18" id="KW-0963">Cytoplasm</keyword>
<organism evidence="21 22">
    <name type="scientific">Pelagibius litoralis</name>
    <dbReference type="NCBI Taxonomy" id="374515"/>
    <lineage>
        <taxon>Bacteria</taxon>
        <taxon>Pseudomonadati</taxon>
        <taxon>Pseudomonadota</taxon>
        <taxon>Alphaproteobacteria</taxon>
        <taxon>Rhodospirillales</taxon>
        <taxon>Rhodovibrionaceae</taxon>
        <taxon>Pelagibius</taxon>
    </lineage>
</organism>
<feature type="binding site" evidence="18">
    <location>
        <position position="146"/>
    </location>
    <ligand>
        <name>UDP-N-acetyl-alpha-D-glucosamine</name>
        <dbReference type="ChEBI" id="CHEBI:57705"/>
    </ligand>
</feature>
<comment type="pathway">
    <text evidence="18">Nucleotide-sugar biosynthesis; UDP-N-acetyl-alpha-D-glucosamine biosynthesis; UDP-N-acetyl-alpha-D-glucosamine from N-acetyl-alpha-D-glucosamine 1-phosphate: step 1/1.</text>
</comment>
<gene>
    <name evidence="18 21" type="primary">glmU</name>
    <name evidence="21" type="ORF">HBA54_13730</name>
</gene>
<dbReference type="SUPFAM" id="SSF51161">
    <property type="entry name" value="Trimeric LpxA-like enzymes"/>
    <property type="match status" value="1"/>
</dbReference>
<feature type="binding site" evidence="18">
    <location>
        <position position="161"/>
    </location>
    <ligand>
        <name>UDP-N-acetyl-alpha-D-glucosamine</name>
        <dbReference type="ChEBI" id="CHEBI:57705"/>
    </ligand>
</feature>
<comment type="cofactor">
    <cofactor evidence="18">
        <name>Mg(2+)</name>
        <dbReference type="ChEBI" id="CHEBI:18420"/>
    </cofactor>
    <text evidence="18">Binds 1 Mg(2+) ion per subunit.</text>
</comment>
<dbReference type="GO" id="GO:0008360">
    <property type="term" value="P:regulation of cell shape"/>
    <property type="evidence" value="ECO:0007669"/>
    <property type="project" value="UniProtKB-KW"/>
</dbReference>
<feature type="binding site" evidence="18">
    <location>
        <position position="340"/>
    </location>
    <ligand>
        <name>UDP-N-acetyl-alpha-D-glucosamine</name>
        <dbReference type="ChEBI" id="CHEBI:57705"/>
    </ligand>
</feature>
<feature type="binding site" evidence="18">
    <location>
        <position position="108"/>
    </location>
    <ligand>
        <name>Mg(2+)</name>
        <dbReference type="ChEBI" id="CHEBI:18420"/>
    </ligand>
</feature>
<comment type="catalytic activity">
    <reaction evidence="15 18">
        <text>alpha-D-glucosamine 1-phosphate + acetyl-CoA = N-acetyl-alpha-D-glucosamine 1-phosphate + CoA + H(+)</text>
        <dbReference type="Rhea" id="RHEA:13725"/>
        <dbReference type="ChEBI" id="CHEBI:15378"/>
        <dbReference type="ChEBI" id="CHEBI:57287"/>
        <dbReference type="ChEBI" id="CHEBI:57288"/>
        <dbReference type="ChEBI" id="CHEBI:57776"/>
        <dbReference type="ChEBI" id="CHEBI:58516"/>
        <dbReference type="EC" id="2.3.1.157"/>
    </reaction>
</comment>
<dbReference type="Gene3D" id="3.90.550.10">
    <property type="entry name" value="Spore Coat Polysaccharide Biosynthesis Protein SpsA, Chain A"/>
    <property type="match status" value="1"/>
</dbReference>
<feature type="region of interest" description="Linker" evidence="18">
    <location>
        <begin position="236"/>
        <end position="256"/>
    </location>
</feature>
<evidence type="ECO:0000256" key="10">
    <source>
        <dbReference type="ARBA" id="ARBA00022960"/>
    </source>
</evidence>
<feature type="active site" description="Proton acceptor" evidence="18">
    <location>
        <position position="352"/>
    </location>
</feature>
<dbReference type="InterPro" id="IPR005882">
    <property type="entry name" value="Bifunctional_GlmU"/>
</dbReference>
<feature type="binding site" evidence="18">
    <location>
        <position position="429"/>
    </location>
    <ligand>
        <name>acetyl-CoA</name>
        <dbReference type="ChEBI" id="CHEBI:57288"/>
    </ligand>
</feature>
<evidence type="ECO:0000256" key="11">
    <source>
        <dbReference type="ARBA" id="ARBA00022984"/>
    </source>
</evidence>
<dbReference type="GO" id="GO:0000902">
    <property type="term" value="P:cell morphogenesis"/>
    <property type="evidence" value="ECO:0007669"/>
    <property type="project" value="UniProtKB-UniRule"/>
</dbReference>
<feature type="compositionally biased region" description="Basic and acidic residues" evidence="19">
    <location>
        <begin position="432"/>
        <end position="458"/>
    </location>
</feature>
<feature type="binding site" evidence="18">
    <location>
        <begin position="79"/>
        <end position="80"/>
    </location>
    <ligand>
        <name>UDP-N-acetyl-alpha-D-glucosamine</name>
        <dbReference type="ChEBI" id="CHEBI:57705"/>
    </ligand>
</feature>
<dbReference type="InterPro" id="IPR025877">
    <property type="entry name" value="MobA-like_NTP_Trfase"/>
</dbReference>